<protein>
    <submittedName>
        <fullName evidence="1">Uncharacterized protein</fullName>
    </submittedName>
</protein>
<dbReference type="Gene3D" id="2.30.40.10">
    <property type="entry name" value="Urease, subunit C, domain 1"/>
    <property type="match status" value="1"/>
</dbReference>
<dbReference type="GO" id="GO:0016810">
    <property type="term" value="F:hydrolase activity, acting on carbon-nitrogen (but not peptide) bonds"/>
    <property type="evidence" value="ECO:0007669"/>
    <property type="project" value="InterPro"/>
</dbReference>
<dbReference type="RefSeq" id="WP_165615903.1">
    <property type="nucleotide sequence ID" value="NZ_FAOZ01000038.1"/>
</dbReference>
<dbReference type="EMBL" id="FAOZ01000038">
    <property type="protein sequence ID" value="CUU60346.1"/>
    <property type="molecule type" value="Genomic_DNA"/>
</dbReference>
<gene>
    <name evidence="1" type="ORF">Ga0074812_13861</name>
</gene>
<evidence type="ECO:0000313" key="2">
    <source>
        <dbReference type="Proteomes" id="UP000198802"/>
    </source>
</evidence>
<dbReference type="Proteomes" id="UP000198802">
    <property type="component" value="Unassembled WGS sequence"/>
</dbReference>
<keyword evidence="2" id="KW-1185">Reference proteome</keyword>
<dbReference type="AlphaFoldDB" id="A0A0S4R0S7"/>
<evidence type="ECO:0000313" key="1">
    <source>
        <dbReference type="EMBL" id="CUU60346.1"/>
    </source>
</evidence>
<organism evidence="1 2">
    <name type="scientific">Parafrankia irregularis</name>
    <dbReference type="NCBI Taxonomy" id="795642"/>
    <lineage>
        <taxon>Bacteria</taxon>
        <taxon>Bacillati</taxon>
        <taxon>Actinomycetota</taxon>
        <taxon>Actinomycetes</taxon>
        <taxon>Frankiales</taxon>
        <taxon>Frankiaceae</taxon>
        <taxon>Parafrankia</taxon>
    </lineage>
</organism>
<proteinExistence type="predicted"/>
<dbReference type="InterPro" id="IPR011059">
    <property type="entry name" value="Metal-dep_hydrolase_composite"/>
</dbReference>
<accession>A0A0S4R0S7</accession>
<name>A0A0S4R0S7_9ACTN</name>
<sequence length="57" mass="5669">MTTHIEPVAPAVRRRAVRAAQGLAPFDLLLTGGTVGVVDGDTGTIVPSLLVSAAASA</sequence>
<reference evidence="2" key="1">
    <citation type="submission" date="2015-11" db="EMBL/GenBank/DDBJ databases">
        <authorList>
            <person name="Varghese N."/>
        </authorList>
    </citation>
    <scope>NUCLEOTIDE SEQUENCE [LARGE SCALE GENOMIC DNA]</scope>
    <source>
        <strain evidence="2">DSM 45899</strain>
    </source>
</reference>